<dbReference type="Proteomes" id="UP000680865">
    <property type="component" value="Unassembled WGS sequence"/>
</dbReference>
<reference evidence="1" key="1">
    <citation type="submission" date="2021-03" db="EMBL/GenBank/DDBJ databases">
        <title>Whole genome shotgun sequence of Actinoplanes consettensis NBRC 14913.</title>
        <authorList>
            <person name="Komaki H."/>
            <person name="Tamura T."/>
        </authorList>
    </citation>
    <scope>NUCLEOTIDE SEQUENCE</scope>
    <source>
        <strain evidence="1">NBRC 14913</strain>
    </source>
</reference>
<proteinExistence type="predicted"/>
<dbReference type="AlphaFoldDB" id="A0A919W206"/>
<comment type="caution">
    <text evidence="1">The sequence shown here is derived from an EMBL/GenBank/DDBJ whole genome shotgun (WGS) entry which is preliminary data.</text>
</comment>
<protein>
    <submittedName>
        <fullName evidence="1">Uncharacterized protein</fullName>
    </submittedName>
</protein>
<sequence>MPGSSDLPVSVIEFESAGDAVGDAWGVPEGLAGAADLAGPPLVWIFLVGVSVTAGVADGPTASPCVVTGKACPIDA</sequence>
<keyword evidence="2" id="KW-1185">Reference proteome</keyword>
<evidence type="ECO:0000313" key="1">
    <source>
        <dbReference type="EMBL" id="GIM84600.1"/>
    </source>
</evidence>
<gene>
    <name evidence="1" type="ORF">Aco04nite_92160</name>
</gene>
<dbReference type="EMBL" id="BOQP01000069">
    <property type="protein sequence ID" value="GIM84600.1"/>
    <property type="molecule type" value="Genomic_DNA"/>
</dbReference>
<evidence type="ECO:0000313" key="2">
    <source>
        <dbReference type="Proteomes" id="UP000680865"/>
    </source>
</evidence>
<name>A0A919W206_9ACTN</name>
<organism evidence="1 2">
    <name type="scientific">Winogradskya consettensis</name>
    <dbReference type="NCBI Taxonomy" id="113560"/>
    <lineage>
        <taxon>Bacteria</taxon>
        <taxon>Bacillati</taxon>
        <taxon>Actinomycetota</taxon>
        <taxon>Actinomycetes</taxon>
        <taxon>Micromonosporales</taxon>
        <taxon>Micromonosporaceae</taxon>
        <taxon>Winogradskya</taxon>
    </lineage>
</organism>
<accession>A0A919W206</accession>